<comment type="caution">
    <text evidence="2">The sequence shown here is derived from an EMBL/GenBank/DDBJ whole genome shotgun (WGS) entry which is preliminary data.</text>
</comment>
<accession>A0ABU2YJJ9</accession>
<reference evidence="2 3" key="1">
    <citation type="submission" date="2023-09" db="EMBL/GenBank/DDBJ databases">
        <authorList>
            <person name="Rey-Velasco X."/>
        </authorList>
    </citation>
    <scope>NUCLEOTIDE SEQUENCE [LARGE SCALE GENOMIC DNA]</scope>
    <source>
        <strain evidence="2 3">W332</strain>
    </source>
</reference>
<dbReference type="Proteomes" id="UP001259492">
    <property type="component" value="Unassembled WGS sequence"/>
</dbReference>
<sequence length="167" mass="19840">MKNIKYLLVAIVCFSLISFTSAHKYYVSVTQIEYVEDKSSLQIISRIFIDDFERILQERYDDSIILGDEEETDNAIKYIEQYLKTKLSLRVNDQDVNFNFIGKKYDNDIVICYLEVENIKQLKTFEISNKVLFELYEEQQNIVRTKIYSKRKSLILIAQNDKGMLKF</sequence>
<proteinExistence type="predicted"/>
<keyword evidence="3" id="KW-1185">Reference proteome</keyword>
<evidence type="ECO:0000313" key="3">
    <source>
        <dbReference type="Proteomes" id="UP001259492"/>
    </source>
</evidence>
<feature type="signal peptide" evidence="1">
    <location>
        <begin position="1"/>
        <end position="24"/>
    </location>
</feature>
<name>A0ABU2YJJ9_9FLAO</name>
<evidence type="ECO:0000256" key="1">
    <source>
        <dbReference type="SAM" id="SignalP"/>
    </source>
</evidence>
<evidence type="ECO:0000313" key="2">
    <source>
        <dbReference type="EMBL" id="MDT0558349.1"/>
    </source>
</evidence>
<feature type="chain" id="PRO_5046589668" evidence="1">
    <location>
        <begin position="25"/>
        <end position="167"/>
    </location>
</feature>
<dbReference type="RefSeq" id="WP_311427123.1">
    <property type="nucleotide sequence ID" value="NZ_JAVRIA010000003.1"/>
</dbReference>
<gene>
    <name evidence="2" type="ORF">RM697_06815</name>
</gene>
<dbReference type="InterPro" id="IPR046525">
    <property type="entry name" value="DUF6702"/>
</dbReference>
<dbReference type="Pfam" id="PF20420">
    <property type="entry name" value="DUF6702"/>
    <property type="match status" value="1"/>
</dbReference>
<organism evidence="2 3">
    <name type="scientific">Microcosmobacter mediterraneus</name>
    <dbReference type="NCBI Taxonomy" id="3075607"/>
    <lineage>
        <taxon>Bacteria</taxon>
        <taxon>Pseudomonadati</taxon>
        <taxon>Bacteroidota</taxon>
        <taxon>Flavobacteriia</taxon>
        <taxon>Flavobacteriales</taxon>
        <taxon>Flavobacteriaceae</taxon>
        <taxon>Microcosmobacter</taxon>
    </lineage>
</organism>
<keyword evidence="1" id="KW-0732">Signal</keyword>
<protein>
    <submittedName>
        <fullName evidence="2">Peptidase E</fullName>
    </submittedName>
</protein>
<dbReference type="EMBL" id="JAVRIA010000003">
    <property type="protein sequence ID" value="MDT0558349.1"/>
    <property type="molecule type" value="Genomic_DNA"/>
</dbReference>